<keyword evidence="4" id="KW-0489">Methyltransferase</keyword>
<dbReference type="STRING" id="634771.SAMN04488128_103777"/>
<evidence type="ECO:0000256" key="2">
    <source>
        <dbReference type="SAM" id="MobiDB-lite"/>
    </source>
</evidence>
<dbReference type="GO" id="GO:0008170">
    <property type="term" value="F:N-methyltransferase activity"/>
    <property type="evidence" value="ECO:0007669"/>
    <property type="project" value="InterPro"/>
</dbReference>
<name>A0A1T4SYZ6_9BACT</name>
<dbReference type="EMBL" id="FUWZ01000003">
    <property type="protein sequence ID" value="SKA33148.1"/>
    <property type="molecule type" value="Genomic_DNA"/>
</dbReference>
<dbReference type="GO" id="GO:0003677">
    <property type="term" value="F:DNA binding"/>
    <property type="evidence" value="ECO:0007669"/>
    <property type="project" value="InterPro"/>
</dbReference>
<dbReference type="GO" id="GO:0032259">
    <property type="term" value="P:methylation"/>
    <property type="evidence" value="ECO:0007669"/>
    <property type="project" value="UniProtKB-KW"/>
</dbReference>
<organism evidence="4 5">
    <name type="scientific">Chitinophaga eiseniae</name>
    <dbReference type="NCBI Taxonomy" id="634771"/>
    <lineage>
        <taxon>Bacteria</taxon>
        <taxon>Pseudomonadati</taxon>
        <taxon>Bacteroidota</taxon>
        <taxon>Chitinophagia</taxon>
        <taxon>Chitinophagales</taxon>
        <taxon>Chitinophagaceae</taxon>
        <taxon>Chitinophaga</taxon>
    </lineage>
</organism>
<dbReference type="InterPro" id="IPR003356">
    <property type="entry name" value="DNA_methylase_A-5"/>
</dbReference>
<feature type="region of interest" description="Disordered" evidence="2">
    <location>
        <begin position="103"/>
        <end position="135"/>
    </location>
</feature>
<sequence>MAQIAKGGHEGKTEERISDPACGSGRMFLAAAALHGKGPHFFGTDIDDMCCRMAAANMILHNLLADISCGNELTMRFSHVYIIRRVPYLDFPTLRILKYANNEAEQPKAEDPANNEAVLPEPKSKQEKYVQGNLF</sequence>
<reference evidence="5" key="1">
    <citation type="submission" date="2017-02" db="EMBL/GenBank/DDBJ databases">
        <authorList>
            <person name="Varghese N."/>
            <person name="Submissions S."/>
        </authorList>
    </citation>
    <scope>NUCLEOTIDE SEQUENCE [LARGE SCALE GENOMIC DNA]</scope>
    <source>
        <strain evidence="5">DSM 22224</strain>
    </source>
</reference>
<comment type="similarity">
    <text evidence="1">Belongs to the N(4)/N(6)-methyltransferase family.</text>
</comment>
<dbReference type="OrthoDB" id="9814572at2"/>
<accession>A0A1T4SYZ6</accession>
<gene>
    <name evidence="4" type="ORF">SAMN04488128_103777</name>
</gene>
<dbReference type="InterPro" id="IPR029063">
    <property type="entry name" value="SAM-dependent_MTases_sf"/>
</dbReference>
<dbReference type="Proteomes" id="UP000190367">
    <property type="component" value="Unassembled WGS sequence"/>
</dbReference>
<proteinExistence type="inferred from homology"/>
<evidence type="ECO:0000259" key="3">
    <source>
        <dbReference type="Pfam" id="PF02384"/>
    </source>
</evidence>
<dbReference type="AlphaFoldDB" id="A0A1T4SYZ6"/>
<keyword evidence="4" id="KW-0808">Transferase</keyword>
<feature type="domain" description="DNA methylase adenine-specific" evidence="3">
    <location>
        <begin position="10"/>
        <end position="72"/>
    </location>
</feature>
<evidence type="ECO:0000313" key="4">
    <source>
        <dbReference type="EMBL" id="SKA33148.1"/>
    </source>
</evidence>
<evidence type="ECO:0000256" key="1">
    <source>
        <dbReference type="ARBA" id="ARBA00006594"/>
    </source>
</evidence>
<dbReference type="Pfam" id="PF02384">
    <property type="entry name" value="N6_Mtase"/>
    <property type="match status" value="1"/>
</dbReference>
<evidence type="ECO:0000313" key="5">
    <source>
        <dbReference type="Proteomes" id="UP000190367"/>
    </source>
</evidence>
<dbReference type="Gene3D" id="3.40.50.150">
    <property type="entry name" value="Vaccinia Virus protein VP39"/>
    <property type="match status" value="1"/>
</dbReference>
<keyword evidence="5" id="KW-1185">Reference proteome</keyword>
<protein>
    <submittedName>
        <fullName evidence="4">N-6 DNA Methylase</fullName>
    </submittedName>
</protein>
<dbReference type="SUPFAM" id="SSF53335">
    <property type="entry name" value="S-adenosyl-L-methionine-dependent methyltransferases"/>
    <property type="match status" value="1"/>
</dbReference>